<dbReference type="EMBL" id="SJSM01000022">
    <property type="protein sequence ID" value="TCC87837.1"/>
    <property type="molecule type" value="Genomic_DNA"/>
</dbReference>
<protein>
    <recommendedName>
        <fullName evidence="3">ATP-binding protein</fullName>
    </recommendedName>
</protein>
<dbReference type="PANTHER" id="PTHR34301">
    <property type="entry name" value="DNA-BINDING PROTEIN-RELATED"/>
    <property type="match status" value="1"/>
</dbReference>
<dbReference type="RefSeq" id="WP_131611456.1">
    <property type="nucleotide sequence ID" value="NZ_SJSM01000022.1"/>
</dbReference>
<dbReference type="InterPro" id="IPR027417">
    <property type="entry name" value="P-loop_NTPase"/>
</dbReference>
<sequence>MKNSLGSPARGEAFYPRDKEISKIYSVLNAGTSIYLSAPSRVARTSILRYIEEFPEENFHCIYVLTEAVESHNDFFKVIFEQLIKSKAINRLAKVSASVKNVIGSILGDGYETDYYEMLTELFSSIKKESGNLVILIDEFPQTIQNILNKEGARPAEQFIQKNRVLRHHKHVLDKVRFIYTGSLPLYPIVEKVTSLTAVNDLMTVEVEC</sequence>
<dbReference type="Proteomes" id="UP000291117">
    <property type="component" value="Unassembled WGS sequence"/>
</dbReference>
<evidence type="ECO:0000313" key="2">
    <source>
        <dbReference type="Proteomes" id="UP000291117"/>
    </source>
</evidence>
<proteinExistence type="predicted"/>
<dbReference type="OrthoDB" id="9805535at2"/>
<dbReference type="PANTHER" id="PTHR34301:SF8">
    <property type="entry name" value="ATPASE DOMAIN-CONTAINING PROTEIN"/>
    <property type="match status" value="1"/>
</dbReference>
<organism evidence="1 2">
    <name type="scientific">Pedobacter hiemivivus</name>
    <dbReference type="NCBI Taxonomy" id="2530454"/>
    <lineage>
        <taxon>Bacteria</taxon>
        <taxon>Pseudomonadati</taxon>
        <taxon>Bacteroidota</taxon>
        <taxon>Sphingobacteriia</taxon>
        <taxon>Sphingobacteriales</taxon>
        <taxon>Sphingobacteriaceae</taxon>
        <taxon>Pedobacter</taxon>
    </lineage>
</organism>
<dbReference type="AlphaFoldDB" id="A0A4R0MMX6"/>
<gene>
    <name evidence="1" type="ORF">EZ444_22160</name>
</gene>
<dbReference type="SUPFAM" id="SSF52540">
    <property type="entry name" value="P-loop containing nucleoside triphosphate hydrolases"/>
    <property type="match status" value="1"/>
</dbReference>
<reference evidence="1 2" key="1">
    <citation type="submission" date="2019-02" db="EMBL/GenBank/DDBJ databases">
        <title>Pedobacter sp. RP-3-8 sp. nov., isolated from Arctic soil.</title>
        <authorList>
            <person name="Dahal R.H."/>
        </authorList>
    </citation>
    <scope>NUCLEOTIDE SEQUENCE [LARGE SCALE GENOMIC DNA]</scope>
    <source>
        <strain evidence="1 2">RP-3-8</strain>
    </source>
</reference>
<accession>A0A4R0MMX6</accession>
<evidence type="ECO:0008006" key="3">
    <source>
        <dbReference type="Google" id="ProtNLM"/>
    </source>
</evidence>
<dbReference type="Gene3D" id="3.40.50.300">
    <property type="entry name" value="P-loop containing nucleotide triphosphate hydrolases"/>
    <property type="match status" value="1"/>
</dbReference>
<name>A0A4R0MMX6_9SPHI</name>
<keyword evidence="2" id="KW-1185">Reference proteome</keyword>
<evidence type="ECO:0000313" key="1">
    <source>
        <dbReference type="EMBL" id="TCC87837.1"/>
    </source>
</evidence>
<comment type="caution">
    <text evidence="1">The sequence shown here is derived from an EMBL/GenBank/DDBJ whole genome shotgun (WGS) entry which is preliminary data.</text>
</comment>